<dbReference type="EC" id="2.1.1.221" evidence="1"/>
<proteinExistence type="predicted"/>
<comment type="caution">
    <text evidence="1">The sequence shown here is derived from an EMBL/GenBank/DDBJ whole genome shotgun (WGS) entry which is preliminary data.</text>
</comment>
<sequence>MFALRSLGKMVWGSKESPEAYKIDTGVLYEVRPDTRVPRKCLFKDAELVIRRTTVPFNYQLVAVRVFEEGEEDLADNGQALDDERAFLIGAELRFTSATIDNAAGFKWEDASGVPRVYYEFVSDAGSVTAEKRSQFALAVARCAWERQNRESYTAADPEEIDRIVTMVEDEELEQILMNAKIDDEELGAMEQPVPEKNPKKSRQPSGPQLPAPPRKMKAGDITLSVLGGLYIFDPSKTEFVMVAPEVTLAVVNPAKYEYWINVVSDECKYLSQVIDPGMNAVFNHDYRSLIWNYFDANGKAYSFSLVADDDEHYDTMHQGMTRAAYETLNQEPWKKATVSAQDYMLDAYEEDVAMPTAPEEWDGSEGSEEETEE</sequence>
<name>A0ACC1JFL9_9FUNG</name>
<feature type="non-terminal residue" evidence="1">
    <location>
        <position position="374"/>
    </location>
</feature>
<dbReference type="Proteomes" id="UP001150603">
    <property type="component" value="Unassembled WGS sequence"/>
</dbReference>
<protein>
    <submittedName>
        <fullName evidence="1">Vacuolar import and degradation protein 27</fullName>
        <ecNumber evidence="1">2.1.1.221</ecNumber>
    </submittedName>
</protein>
<dbReference type="EMBL" id="JANBPW010000307">
    <property type="protein sequence ID" value="KAJ1950006.1"/>
    <property type="molecule type" value="Genomic_DNA"/>
</dbReference>
<keyword evidence="2" id="KW-1185">Reference proteome</keyword>
<accession>A0ACC1JFL9</accession>
<organism evidence="1 2">
    <name type="scientific">Linderina macrospora</name>
    <dbReference type="NCBI Taxonomy" id="4868"/>
    <lineage>
        <taxon>Eukaryota</taxon>
        <taxon>Fungi</taxon>
        <taxon>Fungi incertae sedis</taxon>
        <taxon>Zoopagomycota</taxon>
        <taxon>Kickxellomycotina</taxon>
        <taxon>Kickxellomycetes</taxon>
        <taxon>Kickxellales</taxon>
        <taxon>Kickxellaceae</taxon>
        <taxon>Linderina</taxon>
    </lineage>
</organism>
<evidence type="ECO:0000313" key="2">
    <source>
        <dbReference type="Proteomes" id="UP001150603"/>
    </source>
</evidence>
<evidence type="ECO:0000313" key="1">
    <source>
        <dbReference type="EMBL" id="KAJ1950006.1"/>
    </source>
</evidence>
<gene>
    <name evidence="1" type="primary">vid27_1</name>
    <name evidence="1" type="ORF">FBU59_000884</name>
</gene>
<keyword evidence="1" id="KW-0808">Transferase</keyword>
<reference evidence="1" key="1">
    <citation type="submission" date="2022-07" db="EMBL/GenBank/DDBJ databases">
        <title>Phylogenomic reconstructions and comparative analyses of Kickxellomycotina fungi.</title>
        <authorList>
            <person name="Reynolds N.K."/>
            <person name="Stajich J.E."/>
            <person name="Barry K."/>
            <person name="Grigoriev I.V."/>
            <person name="Crous P."/>
            <person name="Smith M.E."/>
        </authorList>
    </citation>
    <scope>NUCLEOTIDE SEQUENCE</scope>
    <source>
        <strain evidence="1">NRRL 5244</strain>
    </source>
</reference>
<keyword evidence="1" id="KW-0489">Methyltransferase</keyword>